<keyword evidence="2" id="KW-0813">Transport</keyword>
<dbReference type="EMBL" id="FQXS01000047">
    <property type="protein sequence ID" value="SHI13824.1"/>
    <property type="molecule type" value="Genomic_DNA"/>
</dbReference>
<evidence type="ECO:0000256" key="5">
    <source>
        <dbReference type="ARBA" id="ARBA00022692"/>
    </source>
</evidence>
<proteinExistence type="inferred from homology"/>
<feature type="transmembrane region" description="Helical" evidence="9">
    <location>
        <begin position="48"/>
        <end position="66"/>
    </location>
</feature>
<dbReference type="OrthoDB" id="5454104at2"/>
<dbReference type="InterPro" id="IPR055348">
    <property type="entry name" value="DctQ"/>
</dbReference>
<accession>A0A1M5YPL8</accession>
<feature type="transmembrane region" description="Helical" evidence="9">
    <location>
        <begin position="128"/>
        <end position="147"/>
    </location>
</feature>
<dbReference type="Pfam" id="PF04290">
    <property type="entry name" value="DctQ"/>
    <property type="match status" value="1"/>
</dbReference>
<evidence type="ECO:0000259" key="10">
    <source>
        <dbReference type="Pfam" id="PF04290"/>
    </source>
</evidence>
<dbReference type="PANTHER" id="PTHR35011">
    <property type="entry name" value="2,3-DIKETO-L-GULONATE TRAP TRANSPORTER SMALL PERMEASE PROTEIN YIAM"/>
    <property type="match status" value="1"/>
</dbReference>
<keyword evidence="4" id="KW-0997">Cell inner membrane</keyword>
<dbReference type="STRING" id="1121409.SAMN02745124_04285"/>
<comment type="subcellular location">
    <subcellularLocation>
        <location evidence="1">Cell inner membrane</location>
        <topology evidence="1">Multi-pass membrane protein</topology>
    </subcellularLocation>
</comment>
<evidence type="ECO:0000256" key="1">
    <source>
        <dbReference type="ARBA" id="ARBA00004429"/>
    </source>
</evidence>
<protein>
    <submittedName>
        <fullName evidence="11">Tripartite ATP-independent transporter, DctQ component</fullName>
    </submittedName>
</protein>
<reference evidence="11 12" key="1">
    <citation type="submission" date="2016-11" db="EMBL/GenBank/DDBJ databases">
        <authorList>
            <person name="Jaros S."/>
            <person name="Januszkiewicz K."/>
            <person name="Wedrychowicz H."/>
        </authorList>
    </citation>
    <scope>NUCLEOTIDE SEQUENCE [LARGE SCALE GENOMIC DNA]</scope>
    <source>
        <strain evidence="11 12">DSM 9705</strain>
    </source>
</reference>
<keyword evidence="6 9" id="KW-1133">Transmembrane helix</keyword>
<dbReference type="GO" id="GO:0005886">
    <property type="term" value="C:plasma membrane"/>
    <property type="evidence" value="ECO:0007669"/>
    <property type="project" value="UniProtKB-SubCell"/>
</dbReference>
<dbReference type="InterPro" id="IPR007387">
    <property type="entry name" value="TRAP_DctQ"/>
</dbReference>
<evidence type="ECO:0000256" key="6">
    <source>
        <dbReference type="ARBA" id="ARBA00022989"/>
    </source>
</evidence>
<feature type="transmembrane region" description="Helical" evidence="9">
    <location>
        <begin position="87"/>
        <end position="108"/>
    </location>
</feature>
<feature type="transmembrane region" description="Helical" evidence="9">
    <location>
        <begin position="12"/>
        <end position="36"/>
    </location>
</feature>
<keyword evidence="7 9" id="KW-0472">Membrane</keyword>
<dbReference type="RefSeq" id="WP_073379284.1">
    <property type="nucleotide sequence ID" value="NZ_FQXS01000047.1"/>
</dbReference>
<dbReference type="AlphaFoldDB" id="A0A1M5YPL8"/>
<evidence type="ECO:0000313" key="12">
    <source>
        <dbReference type="Proteomes" id="UP000184139"/>
    </source>
</evidence>
<evidence type="ECO:0000256" key="8">
    <source>
        <dbReference type="ARBA" id="ARBA00038436"/>
    </source>
</evidence>
<feature type="domain" description="Tripartite ATP-independent periplasmic transporters DctQ component" evidence="10">
    <location>
        <begin position="26"/>
        <end position="154"/>
    </location>
</feature>
<name>A0A1M5YPL8_9BACT</name>
<dbReference type="GO" id="GO:0015740">
    <property type="term" value="P:C4-dicarboxylate transport"/>
    <property type="evidence" value="ECO:0007669"/>
    <property type="project" value="TreeGrafter"/>
</dbReference>
<comment type="similarity">
    <text evidence="8">Belongs to the TRAP transporter small permease family.</text>
</comment>
<dbReference type="GO" id="GO:0022857">
    <property type="term" value="F:transmembrane transporter activity"/>
    <property type="evidence" value="ECO:0007669"/>
    <property type="project" value="TreeGrafter"/>
</dbReference>
<keyword evidence="3" id="KW-1003">Cell membrane</keyword>
<evidence type="ECO:0000313" key="11">
    <source>
        <dbReference type="EMBL" id="SHI13824.1"/>
    </source>
</evidence>
<gene>
    <name evidence="11" type="ORF">SAMN02745124_04285</name>
</gene>
<dbReference type="Proteomes" id="UP000184139">
    <property type="component" value="Unassembled WGS sequence"/>
</dbReference>
<sequence>MLEKISVFLDKIEGLSISIILAVASILTFTQVVFRYGLNNSIFWAEEVILYLIITMSFISTSMGIRKGAHITVDILRAVIPKSGRRLFIYLSSTLGILFGLALVYYGGNLFLATLARGQLSPSLRIPVAWLYAFIPATAMLQIFRYIEIIYSEWKYGTHSKNDEALYA</sequence>
<evidence type="ECO:0000256" key="4">
    <source>
        <dbReference type="ARBA" id="ARBA00022519"/>
    </source>
</evidence>
<keyword evidence="12" id="KW-1185">Reference proteome</keyword>
<evidence type="ECO:0000256" key="7">
    <source>
        <dbReference type="ARBA" id="ARBA00023136"/>
    </source>
</evidence>
<evidence type="ECO:0000256" key="9">
    <source>
        <dbReference type="SAM" id="Phobius"/>
    </source>
</evidence>
<evidence type="ECO:0000256" key="2">
    <source>
        <dbReference type="ARBA" id="ARBA00022448"/>
    </source>
</evidence>
<evidence type="ECO:0000256" key="3">
    <source>
        <dbReference type="ARBA" id="ARBA00022475"/>
    </source>
</evidence>
<organism evidence="11 12">
    <name type="scientific">Desulfofustis glycolicus DSM 9705</name>
    <dbReference type="NCBI Taxonomy" id="1121409"/>
    <lineage>
        <taxon>Bacteria</taxon>
        <taxon>Pseudomonadati</taxon>
        <taxon>Thermodesulfobacteriota</taxon>
        <taxon>Desulfobulbia</taxon>
        <taxon>Desulfobulbales</taxon>
        <taxon>Desulfocapsaceae</taxon>
        <taxon>Desulfofustis</taxon>
    </lineage>
</organism>
<dbReference type="PANTHER" id="PTHR35011:SF2">
    <property type="entry name" value="2,3-DIKETO-L-GULONATE TRAP TRANSPORTER SMALL PERMEASE PROTEIN YIAM"/>
    <property type="match status" value="1"/>
</dbReference>
<keyword evidence="5 9" id="KW-0812">Transmembrane</keyword>